<evidence type="ECO:0000313" key="1">
    <source>
        <dbReference type="EMBL" id="QDT29906.1"/>
    </source>
</evidence>
<proteinExistence type="predicted"/>
<reference evidence="1 2" key="1">
    <citation type="submission" date="2019-03" db="EMBL/GenBank/DDBJ databases">
        <title>Deep-cultivation of Planctomycetes and their phenomic and genomic characterization uncovers novel biology.</title>
        <authorList>
            <person name="Wiegand S."/>
            <person name="Jogler M."/>
            <person name="Boedeker C."/>
            <person name="Pinto D."/>
            <person name="Vollmers J."/>
            <person name="Rivas-Marin E."/>
            <person name="Kohn T."/>
            <person name="Peeters S.H."/>
            <person name="Heuer A."/>
            <person name="Rast P."/>
            <person name="Oberbeckmann S."/>
            <person name="Bunk B."/>
            <person name="Jeske O."/>
            <person name="Meyerdierks A."/>
            <person name="Storesund J.E."/>
            <person name="Kallscheuer N."/>
            <person name="Luecker S."/>
            <person name="Lage O.M."/>
            <person name="Pohl T."/>
            <person name="Merkel B.J."/>
            <person name="Hornburger P."/>
            <person name="Mueller R.-W."/>
            <person name="Bruemmer F."/>
            <person name="Labrenz M."/>
            <person name="Spormann A.M."/>
            <person name="Op den Camp H."/>
            <person name="Overmann J."/>
            <person name="Amann R."/>
            <person name="Jetten M.S.M."/>
            <person name="Mascher T."/>
            <person name="Medema M.H."/>
            <person name="Devos D.P."/>
            <person name="Kaster A.-K."/>
            <person name="Ovreas L."/>
            <person name="Rohde M."/>
            <person name="Galperin M.Y."/>
            <person name="Jogler C."/>
        </authorList>
    </citation>
    <scope>NUCLEOTIDE SEQUENCE [LARGE SCALE GENOMIC DNA]</scope>
    <source>
        <strain evidence="1 2">Enr10</strain>
    </source>
</reference>
<keyword evidence="2" id="KW-1185">Reference proteome</keyword>
<sequence length="195" mass="21566">MVTIKESPCLEWFQADPYGKSRLSVLRLLHIGIISIRLSDTWMRIKLSYHGETYMNHIFITLLMISLLLFTGCSKEGNVGNEAVGEAKASGAESPSPEGARAHVQKYVDRLMGGDESVKNGLLSIAGVDFGSFNSIEITSSNQMYSKSGVKVDRMFSVRMRVTGVDSRNGKPITKNIERGVMHNDKGYRIIGAEF</sequence>
<accession>A0A517QE44</accession>
<dbReference type="AlphaFoldDB" id="A0A517QE44"/>
<protein>
    <submittedName>
        <fullName evidence="1">Uncharacterized protein</fullName>
    </submittedName>
</protein>
<organism evidence="1 2">
    <name type="scientific">Gimesia panareensis</name>
    <dbReference type="NCBI Taxonomy" id="2527978"/>
    <lineage>
        <taxon>Bacteria</taxon>
        <taxon>Pseudomonadati</taxon>
        <taxon>Planctomycetota</taxon>
        <taxon>Planctomycetia</taxon>
        <taxon>Planctomycetales</taxon>
        <taxon>Planctomycetaceae</taxon>
        <taxon>Gimesia</taxon>
    </lineage>
</organism>
<name>A0A517QE44_9PLAN</name>
<dbReference type="EMBL" id="CP037421">
    <property type="protein sequence ID" value="QDT29906.1"/>
    <property type="molecule type" value="Genomic_DNA"/>
</dbReference>
<dbReference type="Proteomes" id="UP000315647">
    <property type="component" value="Chromosome"/>
</dbReference>
<gene>
    <name evidence="1" type="ORF">Enr10x_52630</name>
</gene>
<evidence type="ECO:0000313" key="2">
    <source>
        <dbReference type="Proteomes" id="UP000315647"/>
    </source>
</evidence>